<evidence type="ECO:0000256" key="1">
    <source>
        <dbReference type="ARBA" id="ARBA00004651"/>
    </source>
</evidence>
<accession>A0A382N619</accession>
<keyword evidence="3 6" id="KW-0812">Transmembrane</keyword>
<reference evidence="7" key="1">
    <citation type="submission" date="2018-05" db="EMBL/GenBank/DDBJ databases">
        <authorList>
            <person name="Lanie J.A."/>
            <person name="Ng W.-L."/>
            <person name="Kazmierczak K.M."/>
            <person name="Andrzejewski T.M."/>
            <person name="Davidsen T.M."/>
            <person name="Wayne K.J."/>
            <person name="Tettelin H."/>
            <person name="Glass J.I."/>
            <person name="Rusch D."/>
            <person name="Podicherti R."/>
            <person name="Tsui H.-C.T."/>
            <person name="Winkler M.E."/>
        </authorList>
    </citation>
    <scope>NUCLEOTIDE SEQUENCE</scope>
</reference>
<dbReference type="AlphaFoldDB" id="A0A382N619"/>
<evidence type="ECO:0000256" key="2">
    <source>
        <dbReference type="ARBA" id="ARBA00022475"/>
    </source>
</evidence>
<proteinExistence type="predicted"/>
<dbReference type="EMBL" id="UINC01098254">
    <property type="protein sequence ID" value="SVC56634.1"/>
    <property type="molecule type" value="Genomic_DNA"/>
</dbReference>
<dbReference type="InterPro" id="IPR005598">
    <property type="entry name" value="ATP_synth_I"/>
</dbReference>
<name>A0A382N619_9ZZZZ</name>
<protein>
    <recommendedName>
        <fullName evidence="8">ATP synthase protein I</fullName>
    </recommendedName>
</protein>
<comment type="subcellular location">
    <subcellularLocation>
        <location evidence="1">Cell membrane</location>
        <topology evidence="1">Multi-pass membrane protein</topology>
    </subcellularLocation>
</comment>
<sequence length="231" mass="25348">MQVERRFGNCKKENQVVEQRGTTLSRLMAPGRHTQYGFRHREEEHTNYSIDYPSRSKKPYIDRFLRLSYTARPSSGRGEMGEGGPSLVLTNFSRRRDNLHTNAGAEGLTLKRILTAQLGTFIVVVFVLYVIAPSDVRSALFGAGISVAGNGYAAWRVFSRQATGSGESELFNLYRAEFGKLVIVGVLCAAVFVAVDEIRIAGFLAGLLAGMIAATVAVVTQKVQLPVNEDT</sequence>
<feature type="transmembrane region" description="Helical" evidence="6">
    <location>
        <begin position="201"/>
        <end position="219"/>
    </location>
</feature>
<gene>
    <name evidence="7" type="ORF">METZ01_LOCUS309488</name>
</gene>
<evidence type="ECO:0000256" key="4">
    <source>
        <dbReference type="ARBA" id="ARBA00022989"/>
    </source>
</evidence>
<keyword evidence="4 6" id="KW-1133">Transmembrane helix</keyword>
<feature type="transmembrane region" description="Helical" evidence="6">
    <location>
        <begin position="138"/>
        <end position="158"/>
    </location>
</feature>
<dbReference type="GO" id="GO:0005886">
    <property type="term" value="C:plasma membrane"/>
    <property type="evidence" value="ECO:0007669"/>
    <property type="project" value="UniProtKB-SubCell"/>
</dbReference>
<keyword evidence="2" id="KW-1003">Cell membrane</keyword>
<dbReference type="Pfam" id="PF03899">
    <property type="entry name" value="ATP-synt_I"/>
    <property type="match status" value="1"/>
</dbReference>
<feature type="transmembrane region" description="Helical" evidence="6">
    <location>
        <begin position="113"/>
        <end position="132"/>
    </location>
</feature>
<keyword evidence="5 6" id="KW-0472">Membrane</keyword>
<evidence type="ECO:0000313" key="7">
    <source>
        <dbReference type="EMBL" id="SVC56634.1"/>
    </source>
</evidence>
<evidence type="ECO:0000256" key="3">
    <source>
        <dbReference type="ARBA" id="ARBA00022692"/>
    </source>
</evidence>
<organism evidence="7">
    <name type="scientific">marine metagenome</name>
    <dbReference type="NCBI Taxonomy" id="408172"/>
    <lineage>
        <taxon>unclassified sequences</taxon>
        <taxon>metagenomes</taxon>
        <taxon>ecological metagenomes</taxon>
    </lineage>
</organism>
<evidence type="ECO:0008006" key="8">
    <source>
        <dbReference type="Google" id="ProtNLM"/>
    </source>
</evidence>
<evidence type="ECO:0000256" key="6">
    <source>
        <dbReference type="SAM" id="Phobius"/>
    </source>
</evidence>
<feature type="transmembrane region" description="Helical" evidence="6">
    <location>
        <begin position="178"/>
        <end position="195"/>
    </location>
</feature>
<evidence type="ECO:0000256" key="5">
    <source>
        <dbReference type="ARBA" id="ARBA00023136"/>
    </source>
</evidence>